<comment type="similarity">
    <text evidence="1">Belongs to the thioesterase PaaI family.</text>
</comment>
<dbReference type="Pfam" id="PF03061">
    <property type="entry name" value="4HBT"/>
    <property type="match status" value="1"/>
</dbReference>
<evidence type="ECO:0000313" key="4">
    <source>
        <dbReference type="EMBL" id="GAA3389832.1"/>
    </source>
</evidence>
<keyword evidence="2" id="KW-0378">Hydrolase</keyword>
<dbReference type="InterPro" id="IPR003736">
    <property type="entry name" value="PAAI_dom"/>
</dbReference>
<comment type="caution">
    <text evidence="4">The sequence shown here is derived from an EMBL/GenBank/DDBJ whole genome shotgun (WGS) entry which is preliminary data.</text>
</comment>
<name>A0ABP6T105_9ACTN</name>
<dbReference type="PANTHER" id="PTHR21660:SF1">
    <property type="entry name" value="ACYL-COENZYME A THIOESTERASE 13"/>
    <property type="match status" value="1"/>
</dbReference>
<dbReference type="EMBL" id="BAAAYN010000026">
    <property type="protein sequence ID" value="GAA3389832.1"/>
    <property type="molecule type" value="Genomic_DNA"/>
</dbReference>
<dbReference type="CDD" id="cd03443">
    <property type="entry name" value="PaaI_thioesterase"/>
    <property type="match status" value="1"/>
</dbReference>
<keyword evidence="5" id="KW-1185">Reference proteome</keyword>
<dbReference type="Gene3D" id="3.10.129.10">
    <property type="entry name" value="Hotdog Thioesterase"/>
    <property type="match status" value="1"/>
</dbReference>
<evidence type="ECO:0000256" key="2">
    <source>
        <dbReference type="ARBA" id="ARBA00022801"/>
    </source>
</evidence>
<evidence type="ECO:0000259" key="3">
    <source>
        <dbReference type="Pfam" id="PF03061"/>
    </source>
</evidence>
<dbReference type="RefSeq" id="WP_376981135.1">
    <property type="nucleotide sequence ID" value="NZ_BAAAYN010000026.1"/>
</dbReference>
<dbReference type="PANTHER" id="PTHR21660">
    <property type="entry name" value="THIOESTERASE SUPERFAMILY MEMBER-RELATED"/>
    <property type="match status" value="1"/>
</dbReference>
<organism evidence="4 5">
    <name type="scientific">Cryptosporangium minutisporangium</name>
    <dbReference type="NCBI Taxonomy" id="113569"/>
    <lineage>
        <taxon>Bacteria</taxon>
        <taxon>Bacillati</taxon>
        <taxon>Actinomycetota</taxon>
        <taxon>Actinomycetes</taxon>
        <taxon>Cryptosporangiales</taxon>
        <taxon>Cryptosporangiaceae</taxon>
        <taxon>Cryptosporangium</taxon>
    </lineage>
</organism>
<protein>
    <submittedName>
        <fullName evidence="4">PaaI family thioesterase</fullName>
    </submittedName>
</protein>
<evidence type="ECO:0000313" key="5">
    <source>
        <dbReference type="Proteomes" id="UP001501676"/>
    </source>
</evidence>
<dbReference type="SUPFAM" id="SSF54637">
    <property type="entry name" value="Thioesterase/thiol ester dehydrase-isomerase"/>
    <property type="match status" value="1"/>
</dbReference>
<gene>
    <name evidence="4" type="ORF">GCM10020369_41470</name>
</gene>
<sequence>MTTTEPSPPRPGQADPSALHGLAGYSGLELIRAISDRKAPPPNIATLLGMNLTEVDEGRVVFTLDAKPEFSNPLGTVHGGIHATLLDSAMGCAVHTTLPAGVGYTTLELKVNYVRAVSLDAGTLTCVGEVIHVGGRVATAEGRVTDAAGRLLAHATTTCMLFR</sequence>
<feature type="domain" description="Thioesterase" evidence="3">
    <location>
        <begin position="75"/>
        <end position="152"/>
    </location>
</feature>
<accession>A0ABP6T105</accession>
<dbReference type="InterPro" id="IPR029069">
    <property type="entry name" value="HotDog_dom_sf"/>
</dbReference>
<evidence type="ECO:0000256" key="1">
    <source>
        <dbReference type="ARBA" id="ARBA00008324"/>
    </source>
</evidence>
<dbReference type="InterPro" id="IPR006683">
    <property type="entry name" value="Thioestr_dom"/>
</dbReference>
<proteinExistence type="inferred from homology"/>
<reference evidence="5" key="1">
    <citation type="journal article" date="2019" name="Int. J. Syst. Evol. Microbiol.">
        <title>The Global Catalogue of Microorganisms (GCM) 10K type strain sequencing project: providing services to taxonomists for standard genome sequencing and annotation.</title>
        <authorList>
            <consortium name="The Broad Institute Genomics Platform"/>
            <consortium name="The Broad Institute Genome Sequencing Center for Infectious Disease"/>
            <person name="Wu L."/>
            <person name="Ma J."/>
        </authorList>
    </citation>
    <scope>NUCLEOTIDE SEQUENCE [LARGE SCALE GENOMIC DNA]</scope>
    <source>
        <strain evidence="5">JCM 9458</strain>
    </source>
</reference>
<dbReference type="Proteomes" id="UP001501676">
    <property type="component" value="Unassembled WGS sequence"/>
</dbReference>
<dbReference type="InterPro" id="IPR039298">
    <property type="entry name" value="ACOT13"/>
</dbReference>
<dbReference type="NCBIfam" id="TIGR00369">
    <property type="entry name" value="unchar_dom_1"/>
    <property type="match status" value="1"/>
</dbReference>